<dbReference type="RefSeq" id="WP_171328172.1">
    <property type="nucleotide sequence ID" value="NZ_WVRA01000001.1"/>
</dbReference>
<dbReference type="EMBL" id="WVRA01000001">
    <property type="protein sequence ID" value="NOE16909.1"/>
    <property type="molecule type" value="Genomic_DNA"/>
</dbReference>
<organism evidence="1 2">
    <name type="scientific">Ruegeria atlantica</name>
    <dbReference type="NCBI Taxonomy" id="81569"/>
    <lineage>
        <taxon>Bacteria</taxon>
        <taxon>Pseudomonadati</taxon>
        <taxon>Pseudomonadota</taxon>
        <taxon>Alphaproteobacteria</taxon>
        <taxon>Rhodobacterales</taxon>
        <taxon>Roseobacteraceae</taxon>
        <taxon>Ruegeria</taxon>
    </lineage>
</organism>
<sequence length="247" mass="28429">MSDDELTYPGGLPDMLDSYENRRSPFQFGTLTLPELDVDLDDLAKRIVPDTATELPPGRSTTWDRKRVQIAREFVGKSELAFLNAQLISNLRKRSFPRQAPALFCRLWDEHSDHLLSALDLRWLVSSVQTFADHGQTPTQREVGHALRVFFSMMKLYEFERLFSGLAPETPFQFKDRNHVPLPYQMKGFSFEKGGLDVNLIAPIWTKAMNDPTIAPLVDHLMIQLNKDPGGVFRRLKRMRDTRAPRK</sequence>
<dbReference type="AlphaFoldDB" id="A0AA90YXN0"/>
<proteinExistence type="predicted"/>
<dbReference type="Proteomes" id="UP000597886">
    <property type="component" value="Unassembled WGS sequence"/>
</dbReference>
<protein>
    <submittedName>
        <fullName evidence="1">Uncharacterized protein</fullName>
    </submittedName>
</protein>
<gene>
    <name evidence="1" type="ORF">GS634_02075</name>
</gene>
<reference evidence="1" key="1">
    <citation type="submission" date="2019-12" db="EMBL/GenBank/DDBJ databases">
        <title>Ruegeria JWLKs population differentiation of coral mucus and skeleton niches.</title>
        <authorList>
            <person name="Luo D."/>
        </authorList>
    </citation>
    <scope>NUCLEOTIDE SEQUENCE</scope>
    <source>
        <strain evidence="1">HKCCD6181</strain>
    </source>
</reference>
<comment type="caution">
    <text evidence="1">The sequence shown here is derived from an EMBL/GenBank/DDBJ whole genome shotgun (WGS) entry which is preliminary data.</text>
</comment>
<evidence type="ECO:0000313" key="2">
    <source>
        <dbReference type="Proteomes" id="UP000597886"/>
    </source>
</evidence>
<name>A0AA90YXN0_9RHOB</name>
<evidence type="ECO:0000313" key="1">
    <source>
        <dbReference type="EMBL" id="NOE16909.1"/>
    </source>
</evidence>
<accession>A0AA90YXN0</accession>